<dbReference type="CDD" id="cd06225">
    <property type="entry name" value="HAMP"/>
    <property type="match status" value="1"/>
</dbReference>
<feature type="domain" description="HAMP" evidence="12">
    <location>
        <begin position="294"/>
        <end position="348"/>
    </location>
</feature>
<name>A0A2T3NV71_9GAMM</name>
<evidence type="ECO:0000256" key="6">
    <source>
        <dbReference type="ARBA" id="ARBA00022989"/>
    </source>
</evidence>
<dbReference type="PROSITE" id="PS50885">
    <property type="entry name" value="HAMP"/>
    <property type="match status" value="1"/>
</dbReference>
<evidence type="ECO:0000256" key="5">
    <source>
        <dbReference type="ARBA" id="ARBA00022692"/>
    </source>
</evidence>
<dbReference type="InterPro" id="IPR033479">
    <property type="entry name" value="dCache_1"/>
</dbReference>
<gene>
    <name evidence="13" type="ORF">C9I98_08650</name>
</gene>
<evidence type="ECO:0000256" key="10">
    <source>
        <dbReference type="PROSITE-ProRule" id="PRU00284"/>
    </source>
</evidence>
<keyword evidence="14" id="KW-1185">Reference proteome</keyword>
<evidence type="ECO:0000256" key="9">
    <source>
        <dbReference type="ARBA" id="ARBA00029447"/>
    </source>
</evidence>
<dbReference type="EMBL" id="PYMA01000004">
    <property type="protein sequence ID" value="PSW20118.1"/>
    <property type="molecule type" value="Genomic_DNA"/>
</dbReference>
<dbReference type="GO" id="GO:0007165">
    <property type="term" value="P:signal transduction"/>
    <property type="evidence" value="ECO:0007669"/>
    <property type="project" value="UniProtKB-KW"/>
</dbReference>
<dbReference type="RefSeq" id="WP_036819706.1">
    <property type="nucleotide sequence ID" value="NZ_JGVO01000235.1"/>
</dbReference>
<evidence type="ECO:0000256" key="2">
    <source>
        <dbReference type="ARBA" id="ARBA00004651"/>
    </source>
</evidence>
<evidence type="ECO:0000256" key="1">
    <source>
        <dbReference type="ARBA" id="ARBA00004533"/>
    </source>
</evidence>
<dbReference type="PANTHER" id="PTHR32089:SF117">
    <property type="entry name" value="METHYL ACCEPTING SENSORY TRANSDUCER WITH CACHE_1 SMALL MOLECULE BINDING DOMAIN"/>
    <property type="match status" value="1"/>
</dbReference>
<reference evidence="13 14" key="1">
    <citation type="submission" date="2018-01" db="EMBL/GenBank/DDBJ databases">
        <title>Whole genome sequencing of Histamine producing bacteria.</title>
        <authorList>
            <person name="Butler K."/>
        </authorList>
    </citation>
    <scope>NUCLEOTIDE SEQUENCE [LARGE SCALE GENOMIC DNA]</scope>
    <source>
        <strain evidence="13 14">DSM 100436</strain>
    </source>
</reference>
<evidence type="ECO:0000256" key="7">
    <source>
        <dbReference type="ARBA" id="ARBA00023136"/>
    </source>
</evidence>
<keyword evidence="8 10" id="KW-0807">Transducer</keyword>
<dbReference type="OrthoDB" id="2489132at2"/>
<evidence type="ECO:0000256" key="4">
    <source>
        <dbReference type="ARBA" id="ARBA00022500"/>
    </source>
</evidence>
<keyword evidence="3" id="KW-1003">Cell membrane</keyword>
<dbReference type="InterPro" id="IPR029151">
    <property type="entry name" value="Sensor-like_sf"/>
</dbReference>
<dbReference type="SMART" id="SM00283">
    <property type="entry name" value="MA"/>
    <property type="match status" value="1"/>
</dbReference>
<evidence type="ECO:0000256" key="8">
    <source>
        <dbReference type="ARBA" id="ARBA00023224"/>
    </source>
</evidence>
<dbReference type="Pfam" id="PF00015">
    <property type="entry name" value="MCPsignal"/>
    <property type="match status" value="1"/>
</dbReference>
<dbReference type="InterPro" id="IPR004089">
    <property type="entry name" value="MCPsignal_dom"/>
</dbReference>
<dbReference type="SMART" id="SM00304">
    <property type="entry name" value="HAMP"/>
    <property type="match status" value="2"/>
</dbReference>
<dbReference type="FunFam" id="1.10.287.950:FF:000001">
    <property type="entry name" value="Methyl-accepting chemotaxis sensory transducer"/>
    <property type="match status" value="1"/>
</dbReference>
<dbReference type="PANTHER" id="PTHR32089">
    <property type="entry name" value="METHYL-ACCEPTING CHEMOTAXIS PROTEIN MCPB"/>
    <property type="match status" value="1"/>
</dbReference>
<dbReference type="GO" id="GO:0006935">
    <property type="term" value="P:chemotaxis"/>
    <property type="evidence" value="ECO:0007669"/>
    <property type="project" value="UniProtKB-KW"/>
</dbReference>
<evidence type="ECO:0000313" key="13">
    <source>
        <dbReference type="EMBL" id="PSW20118.1"/>
    </source>
</evidence>
<dbReference type="AlphaFoldDB" id="A0A2T3NV71"/>
<evidence type="ECO:0000259" key="12">
    <source>
        <dbReference type="PROSITE" id="PS50885"/>
    </source>
</evidence>
<sequence>MNLSIKNKLCLTFAVIILLISAIQTWLTSERLNADANRSTQQLASSLSQSTVSSINQWLSNKALITKSAVNGFNQSPTPIAELQQAMNAGGFDLVYAGKQNGDIVFSRDITIPDGFDLRHRPWYKAAMASNSTIVTMPYVDASSGELVVTLAEQFQAEHGQGVIAADTSITGLINEILSINQNGMYAMLLSGDGKVIAHPDSSLTLQDATRVSPELNQTFIKQLSNKPELTEMMMGGQSGLVNIQQIPNTDWYFTLVLDADVAFAHIDDALFNSLITTLVQLIVVIGAALVLIGRALKPLDHLADAMKDLSQGNGDLTHRLDFDNNDEIGRLGTYVNAFIEKLHKSVTGISGSTEHLSEQAKTSHDVSVKTSAALEQQVGEIAQIATAIHEMSATAQEVASHAEQTAGAAVASHKSCNDGKEVISRNQQSITYLANHVQDAASIIKELENNAQGINAILSTIQGIAEQTNLLALNAAIEAARAGEQGRGFAVVADEVRVLSQRTHSSTEEIRGMIETLQRNTHNAVETMQQSQDLATGSVEEANNATLALEAITASIQHISDMATQISSAAEEQRAVAEEISRNTQAVNDVSDQLSFEAKESQQLSQELNDIAEHLGNEVNKFKI</sequence>
<dbReference type="Gene3D" id="1.10.287.950">
    <property type="entry name" value="Methyl-accepting chemotaxis protein"/>
    <property type="match status" value="1"/>
</dbReference>
<dbReference type="PROSITE" id="PS50111">
    <property type="entry name" value="CHEMOTAXIS_TRANSDUC_2"/>
    <property type="match status" value="1"/>
</dbReference>
<dbReference type="InterPro" id="IPR003660">
    <property type="entry name" value="HAMP_dom"/>
</dbReference>
<dbReference type="Pfam" id="PF02743">
    <property type="entry name" value="dCache_1"/>
    <property type="match status" value="1"/>
</dbReference>
<comment type="caution">
    <text evidence="13">The sequence shown here is derived from an EMBL/GenBank/DDBJ whole genome shotgun (WGS) entry which is preliminary data.</text>
</comment>
<dbReference type="CDD" id="cd11386">
    <property type="entry name" value="MCP_signal"/>
    <property type="match status" value="1"/>
</dbReference>
<dbReference type="Gene3D" id="3.30.450.20">
    <property type="entry name" value="PAS domain"/>
    <property type="match status" value="2"/>
</dbReference>
<comment type="subcellular location">
    <subcellularLocation>
        <location evidence="1">Cell inner membrane</location>
    </subcellularLocation>
    <subcellularLocation>
        <location evidence="2">Cell membrane</location>
        <topology evidence="2">Multi-pass membrane protein</topology>
    </subcellularLocation>
</comment>
<keyword evidence="7" id="KW-0472">Membrane</keyword>
<feature type="domain" description="Methyl-accepting transducer" evidence="11">
    <location>
        <begin position="353"/>
        <end position="589"/>
    </location>
</feature>
<evidence type="ECO:0000259" key="11">
    <source>
        <dbReference type="PROSITE" id="PS50111"/>
    </source>
</evidence>
<protein>
    <submittedName>
        <fullName evidence="13">Methyl-accepting chemotaxis protein</fullName>
    </submittedName>
</protein>
<dbReference type="Pfam" id="PF00672">
    <property type="entry name" value="HAMP"/>
    <property type="match status" value="1"/>
</dbReference>
<dbReference type="Proteomes" id="UP000241771">
    <property type="component" value="Unassembled WGS sequence"/>
</dbReference>
<accession>A0A2T3NV71</accession>
<organism evidence="13 14">
    <name type="scientific">Photobacterium sanctipauli</name>
    <dbReference type="NCBI Taxonomy" id="1342794"/>
    <lineage>
        <taxon>Bacteria</taxon>
        <taxon>Pseudomonadati</taxon>
        <taxon>Pseudomonadota</taxon>
        <taxon>Gammaproteobacteria</taxon>
        <taxon>Vibrionales</taxon>
        <taxon>Vibrionaceae</taxon>
        <taxon>Photobacterium</taxon>
    </lineage>
</organism>
<proteinExistence type="inferred from homology"/>
<dbReference type="CDD" id="cd12912">
    <property type="entry name" value="PDC2_MCP_like"/>
    <property type="match status" value="1"/>
</dbReference>
<comment type="similarity">
    <text evidence="9">Belongs to the methyl-accepting chemotaxis (MCP) protein family.</text>
</comment>
<dbReference type="GO" id="GO:0005886">
    <property type="term" value="C:plasma membrane"/>
    <property type="evidence" value="ECO:0007669"/>
    <property type="project" value="UniProtKB-SubCell"/>
</dbReference>
<keyword evidence="4" id="KW-0145">Chemotaxis</keyword>
<dbReference type="SUPFAM" id="SSF58104">
    <property type="entry name" value="Methyl-accepting chemotaxis protein (MCP) signaling domain"/>
    <property type="match status" value="1"/>
</dbReference>
<keyword evidence="6" id="KW-1133">Transmembrane helix</keyword>
<evidence type="ECO:0000313" key="14">
    <source>
        <dbReference type="Proteomes" id="UP000241771"/>
    </source>
</evidence>
<dbReference type="SUPFAM" id="SSF103190">
    <property type="entry name" value="Sensory domain-like"/>
    <property type="match status" value="1"/>
</dbReference>
<keyword evidence="5" id="KW-0812">Transmembrane</keyword>
<evidence type="ECO:0000256" key="3">
    <source>
        <dbReference type="ARBA" id="ARBA00022475"/>
    </source>
</evidence>